<keyword evidence="2" id="KW-0436">Ligase</keyword>
<reference evidence="2 3" key="1">
    <citation type="submission" date="2017-06" db="EMBL/GenBank/DDBJ databases">
        <title>Sequencing and comparative analysis of myxobacterial genomes.</title>
        <authorList>
            <person name="Rupp O."/>
            <person name="Goesmann A."/>
            <person name="Sogaard-Andersen L."/>
        </authorList>
    </citation>
    <scope>NUCLEOTIDE SEQUENCE [LARGE SCALE GENOMIC DNA]</scope>
    <source>
        <strain evidence="2 3">DSM 52655</strain>
    </source>
</reference>
<dbReference type="RefSeq" id="WP_095987751.1">
    <property type="nucleotide sequence ID" value="NZ_CP022098.1"/>
</dbReference>
<dbReference type="AlphaFoldDB" id="A0A250J889"/>
<accession>A0A250J889</accession>
<evidence type="ECO:0000313" key="2">
    <source>
        <dbReference type="EMBL" id="ATB39768.1"/>
    </source>
</evidence>
<dbReference type="GO" id="GO:0016874">
    <property type="term" value="F:ligase activity"/>
    <property type="evidence" value="ECO:0007669"/>
    <property type="project" value="UniProtKB-KW"/>
</dbReference>
<dbReference type="KEGG" id="cfus:CYFUS_005216"/>
<organism evidence="2 3">
    <name type="scientific">Cystobacter fuscus</name>
    <dbReference type="NCBI Taxonomy" id="43"/>
    <lineage>
        <taxon>Bacteria</taxon>
        <taxon>Pseudomonadati</taxon>
        <taxon>Myxococcota</taxon>
        <taxon>Myxococcia</taxon>
        <taxon>Myxococcales</taxon>
        <taxon>Cystobacterineae</taxon>
        <taxon>Archangiaceae</taxon>
        <taxon>Cystobacter</taxon>
    </lineage>
</organism>
<gene>
    <name evidence="2" type="ORF">CYFUS_005216</name>
</gene>
<evidence type="ECO:0000256" key="1">
    <source>
        <dbReference type="SAM" id="MobiDB-lite"/>
    </source>
</evidence>
<sequence length="590" mass="65345">MPVEHQGGKWDVAEVVMKNNEPHVRLQSAGIQPRHLLMEEYLKGRIVEYQGQPYRLAGTTAPSWGGVPSEHHLLLHPLDPHQLENEPRRVVPQNDLFKLSSSKSPKSPPGRVKVRMDDADQVAYRFSASGEVYTFGAMKHGVFRLNPATPAETVEVPLKDLNQVQVRLKGRELEGLFTLAQGPDGRLQASGTDRTGKQRTLTIRPENVAARYVQVYSPDFEEPVAVDAFVHREAKVRGTALQGTGTTPLRDPLIGSQPQTVRSKLGPGASTLPQLEEFLREPTQKGPVDFFSMGLSSDGEAGKVMEALFDYRSRHPDERIRVIGNESEWSAFPSNKELGQRFKEANIELVFPQTTSKQVINHAKGILIGDRAIFTTASVIPKAMKKLDITTELPSGVAPLYRKYLDLALKPGYLPTQGKQELVGLLSELAEKGVVVNDPVAKHPYVSRTIDGLITGAQDSIRFVGSDLKDTNTARKLIEQAKAGRDVLIQHRGLDPESERLLSEAQQEHLNLQVEDISDWKPYPHFNTVIADGKQAYVGTAFLWSNQLQMVHHGLSYENGVVLEGESVKDLLRQLDETEASVRSSPQASS</sequence>
<name>A0A250J889_9BACT</name>
<evidence type="ECO:0000313" key="3">
    <source>
        <dbReference type="Proteomes" id="UP000217257"/>
    </source>
</evidence>
<proteinExistence type="predicted"/>
<dbReference type="Proteomes" id="UP000217257">
    <property type="component" value="Chromosome"/>
</dbReference>
<dbReference type="SUPFAM" id="SSF56024">
    <property type="entry name" value="Phospholipase D/nuclease"/>
    <property type="match status" value="1"/>
</dbReference>
<dbReference type="Gene3D" id="3.30.870.10">
    <property type="entry name" value="Endonuclease Chain A"/>
    <property type="match status" value="1"/>
</dbReference>
<feature type="region of interest" description="Disordered" evidence="1">
    <location>
        <begin position="242"/>
        <end position="267"/>
    </location>
</feature>
<protein>
    <submittedName>
        <fullName evidence="2">Long-chain-fatty-acid--CoA ligase</fullName>
    </submittedName>
</protein>
<dbReference type="EMBL" id="CP022098">
    <property type="protein sequence ID" value="ATB39768.1"/>
    <property type="molecule type" value="Genomic_DNA"/>
</dbReference>